<comment type="similarity">
    <text evidence="5">Belongs to the RimM family.</text>
</comment>
<dbReference type="OrthoDB" id="9810331at2"/>
<reference evidence="8 9" key="1">
    <citation type="submission" date="2016-10" db="EMBL/GenBank/DDBJ databases">
        <authorList>
            <person name="de Groot N.N."/>
        </authorList>
    </citation>
    <scope>NUCLEOTIDE SEQUENCE [LARGE SCALE GENOMIC DNA]</scope>
    <source>
        <strain evidence="8 9">EP1-55-1</strain>
    </source>
</reference>
<comment type="domain">
    <text evidence="5">The PRC barrel domain binds ribosomal protein uS19.</text>
</comment>
<dbReference type="Gene3D" id="2.30.30.240">
    <property type="entry name" value="PRC-barrel domain"/>
    <property type="match status" value="1"/>
</dbReference>
<dbReference type="InterPro" id="IPR011961">
    <property type="entry name" value="RimM"/>
</dbReference>
<keyword evidence="3 5" id="KW-0698">rRNA processing</keyword>
<dbReference type="SUPFAM" id="SSF50447">
    <property type="entry name" value="Translation proteins"/>
    <property type="match status" value="1"/>
</dbReference>
<dbReference type="Pfam" id="PF24986">
    <property type="entry name" value="PRC_RimM"/>
    <property type="match status" value="1"/>
</dbReference>
<dbReference type="PANTHER" id="PTHR33692">
    <property type="entry name" value="RIBOSOME MATURATION FACTOR RIMM"/>
    <property type="match status" value="1"/>
</dbReference>
<dbReference type="AlphaFoldDB" id="A0A1I5UGJ9"/>
<dbReference type="Proteomes" id="UP000199227">
    <property type="component" value="Unassembled WGS sequence"/>
</dbReference>
<sequence>MIPEKLPIARIGKTVGLRGDLRLNLLSDFPEQFKKGATFMSDRGDLTVSSFNAERGTIRFEGIDNIDDAKRLTNAYLYTTKEATEEACKLNEGEYFWYQIIGLEVDDNGNLLGKVEEIERLAGTDYLLVKTDPALVEDGFAKSFLVPYVERYIDRVDLQEGKVFTTGAKVILEAS</sequence>
<dbReference type="GO" id="GO:0043022">
    <property type="term" value="F:ribosome binding"/>
    <property type="evidence" value="ECO:0007669"/>
    <property type="project" value="InterPro"/>
</dbReference>
<dbReference type="InterPro" id="IPR036976">
    <property type="entry name" value="RimM_N_sf"/>
</dbReference>
<dbReference type="PANTHER" id="PTHR33692:SF1">
    <property type="entry name" value="RIBOSOME MATURATION FACTOR RIMM"/>
    <property type="match status" value="1"/>
</dbReference>
<dbReference type="InterPro" id="IPR056792">
    <property type="entry name" value="PRC_RimM"/>
</dbReference>
<name>A0A1I5UGJ9_9BACT</name>
<accession>A0A1I5UGJ9</accession>
<keyword evidence="4 5" id="KW-0143">Chaperone</keyword>
<dbReference type="SUPFAM" id="SSF50346">
    <property type="entry name" value="PRC-barrel domain"/>
    <property type="match status" value="1"/>
</dbReference>
<organism evidence="8 9">
    <name type="scientific">Hydrogenimonas thermophila</name>
    <dbReference type="NCBI Taxonomy" id="223786"/>
    <lineage>
        <taxon>Bacteria</taxon>
        <taxon>Pseudomonadati</taxon>
        <taxon>Campylobacterota</taxon>
        <taxon>Epsilonproteobacteria</taxon>
        <taxon>Campylobacterales</taxon>
        <taxon>Hydrogenimonadaceae</taxon>
        <taxon>Hydrogenimonas</taxon>
    </lineage>
</organism>
<protein>
    <recommendedName>
        <fullName evidence="5">Ribosome maturation factor RimM</fullName>
    </recommendedName>
</protein>
<proteinExistence type="inferred from homology"/>
<evidence type="ECO:0000256" key="3">
    <source>
        <dbReference type="ARBA" id="ARBA00022552"/>
    </source>
</evidence>
<comment type="subunit">
    <text evidence="5">Binds ribosomal protein uS19.</text>
</comment>
<dbReference type="InterPro" id="IPR002676">
    <property type="entry name" value="RimM_N"/>
</dbReference>
<dbReference type="GO" id="GO:0005737">
    <property type="term" value="C:cytoplasm"/>
    <property type="evidence" value="ECO:0007669"/>
    <property type="project" value="UniProtKB-SubCell"/>
</dbReference>
<evidence type="ECO:0000256" key="5">
    <source>
        <dbReference type="HAMAP-Rule" id="MF_00014"/>
    </source>
</evidence>
<dbReference type="STRING" id="223786.SAMN05216234_1619"/>
<gene>
    <name evidence="5" type="primary">rimM</name>
    <name evidence="8" type="ORF">SAMN05216234_1619</name>
</gene>
<comment type="function">
    <text evidence="5">An accessory protein needed during the final step in the assembly of 30S ribosomal subunit, possibly for assembly of the head region. Essential for efficient processing of 16S rRNA. May be needed both before and after RbfA during the maturation of 16S rRNA. It has affinity for free ribosomal 30S subunits but not for 70S ribosomes.</text>
</comment>
<dbReference type="HAMAP" id="MF_00014">
    <property type="entry name" value="Ribosome_mat_RimM"/>
    <property type="match status" value="1"/>
</dbReference>
<dbReference type="RefSeq" id="WP_092914173.1">
    <property type="nucleotide sequence ID" value="NZ_CP136592.1"/>
</dbReference>
<keyword evidence="9" id="KW-1185">Reference proteome</keyword>
<evidence type="ECO:0000259" key="7">
    <source>
        <dbReference type="Pfam" id="PF24986"/>
    </source>
</evidence>
<keyword evidence="2 5" id="KW-0690">Ribosome biogenesis</keyword>
<dbReference type="InterPro" id="IPR011033">
    <property type="entry name" value="PRC_barrel-like_sf"/>
</dbReference>
<evidence type="ECO:0000256" key="4">
    <source>
        <dbReference type="ARBA" id="ARBA00023186"/>
    </source>
</evidence>
<feature type="domain" description="RimM N-terminal" evidence="6">
    <location>
        <begin position="8"/>
        <end position="82"/>
    </location>
</feature>
<feature type="domain" description="Ribosome maturation factor RimM PRC barrel" evidence="7">
    <location>
        <begin position="97"/>
        <end position="163"/>
    </location>
</feature>
<dbReference type="GO" id="GO:0042274">
    <property type="term" value="P:ribosomal small subunit biogenesis"/>
    <property type="evidence" value="ECO:0007669"/>
    <property type="project" value="UniProtKB-UniRule"/>
</dbReference>
<evidence type="ECO:0000313" key="9">
    <source>
        <dbReference type="Proteomes" id="UP000199227"/>
    </source>
</evidence>
<evidence type="ECO:0000313" key="8">
    <source>
        <dbReference type="EMBL" id="SFP94298.1"/>
    </source>
</evidence>
<dbReference type="Pfam" id="PF01782">
    <property type="entry name" value="RimM"/>
    <property type="match status" value="1"/>
</dbReference>
<dbReference type="GO" id="GO:0006364">
    <property type="term" value="P:rRNA processing"/>
    <property type="evidence" value="ECO:0007669"/>
    <property type="project" value="UniProtKB-UniRule"/>
</dbReference>
<evidence type="ECO:0000256" key="1">
    <source>
        <dbReference type="ARBA" id="ARBA00022490"/>
    </source>
</evidence>
<dbReference type="Gene3D" id="2.40.30.60">
    <property type="entry name" value="RimM"/>
    <property type="match status" value="1"/>
</dbReference>
<evidence type="ECO:0000256" key="2">
    <source>
        <dbReference type="ARBA" id="ARBA00022517"/>
    </source>
</evidence>
<dbReference type="GO" id="GO:0005840">
    <property type="term" value="C:ribosome"/>
    <property type="evidence" value="ECO:0007669"/>
    <property type="project" value="InterPro"/>
</dbReference>
<dbReference type="InterPro" id="IPR009000">
    <property type="entry name" value="Transl_B-barrel_sf"/>
</dbReference>
<dbReference type="NCBIfam" id="TIGR02273">
    <property type="entry name" value="16S_RimM"/>
    <property type="match status" value="1"/>
</dbReference>
<evidence type="ECO:0000259" key="6">
    <source>
        <dbReference type="Pfam" id="PF01782"/>
    </source>
</evidence>
<comment type="subcellular location">
    <subcellularLocation>
        <location evidence="5">Cytoplasm</location>
    </subcellularLocation>
</comment>
<dbReference type="EMBL" id="FOXB01000061">
    <property type="protein sequence ID" value="SFP94298.1"/>
    <property type="molecule type" value="Genomic_DNA"/>
</dbReference>
<keyword evidence="1 5" id="KW-0963">Cytoplasm</keyword>